<organism evidence="1 2">
    <name type="scientific">Ambispora leptoticha</name>
    <dbReference type="NCBI Taxonomy" id="144679"/>
    <lineage>
        <taxon>Eukaryota</taxon>
        <taxon>Fungi</taxon>
        <taxon>Fungi incertae sedis</taxon>
        <taxon>Mucoromycota</taxon>
        <taxon>Glomeromycotina</taxon>
        <taxon>Glomeromycetes</taxon>
        <taxon>Archaeosporales</taxon>
        <taxon>Ambisporaceae</taxon>
        <taxon>Ambispora</taxon>
    </lineage>
</organism>
<evidence type="ECO:0000313" key="1">
    <source>
        <dbReference type="EMBL" id="CAG8765938.1"/>
    </source>
</evidence>
<proteinExistence type="predicted"/>
<sequence length="78" mass="8616">AYHISVDTFWIVIAQERKNSRNSSKLCSNIVQYPGNVTQVKKSYKDLTEKQKGAIIYGHQRGDSLRTIAAAVGCGKSS</sequence>
<dbReference type="OrthoDB" id="2363896at2759"/>
<name>A0A9N9NW39_9GLOM</name>
<evidence type="ECO:0000313" key="2">
    <source>
        <dbReference type="Proteomes" id="UP000789508"/>
    </source>
</evidence>
<feature type="non-terminal residue" evidence="1">
    <location>
        <position position="1"/>
    </location>
</feature>
<gene>
    <name evidence="1" type="ORF">ALEPTO_LOCUS13872</name>
</gene>
<dbReference type="EMBL" id="CAJVPS010049263">
    <property type="protein sequence ID" value="CAG8765938.1"/>
    <property type="molecule type" value="Genomic_DNA"/>
</dbReference>
<comment type="caution">
    <text evidence="1">The sequence shown here is derived from an EMBL/GenBank/DDBJ whole genome shotgun (WGS) entry which is preliminary data.</text>
</comment>
<dbReference type="Proteomes" id="UP000789508">
    <property type="component" value="Unassembled WGS sequence"/>
</dbReference>
<protein>
    <submittedName>
        <fullName evidence="1">5451_t:CDS:1</fullName>
    </submittedName>
</protein>
<accession>A0A9N9NW39</accession>
<dbReference type="AlphaFoldDB" id="A0A9N9NW39"/>
<keyword evidence="2" id="KW-1185">Reference proteome</keyword>
<feature type="non-terminal residue" evidence="1">
    <location>
        <position position="78"/>
    </location>
</feature>
<reference evidence="1" key="1">
    <citation type="submission" date="2021-06" db="EMBL/GenBank/DDBJ databases">
        <authorList>
            <person name="Kallberg Y."/>
            <person name="Tangrot J."/>
            <person name="Rosling A."/>
        </authorList>
    </citation>
    <scope>NUCLEOTIDE SEQUENCE</scope>
    <source>
        <strain evidence="1">FL130A</strain>
    </source>
</reference>